<evidence type="ECO:0000259" key="6">
    <source>
        <dbReference type="Pfam" id="PF00441"/>
    </source>
</evidence>
<dbReference type="InterPro" id="IPR009100">
    <property type="entry name" value="AcylCoA_DH/oxidase_NM_dom_sf"/>
</dbReference>
<gene>
    <name evidence="7" type="ORF">WQQ_09810</name>
</gene>
<dbReference type="OrthoDB" id="2450120at2"/>
<dbReference type="InterPro" id="IPR036250">
    <property type="entry name" value="AcylCo_DH-like_C"/>
</dbReference>
<dbReference type="Pfam" id="PF00441">
    <property type="entry name" value="Acyl-CoA_dh_1"/>
    <property type="match status" value="1"/>
</dbReference>
<dbReference type="SUPFAM" id="SSF47203">
    <property type="entry name" value="Acyl-CoA dehydrogenase C-terminal domain-like"/>
    <property type="match status" value="1"/>
</dbReference>
<evidence type="ECO:0000313" key="7">
    <source>
        <dbReference type="EMBL" id="EIT70844.1"/>
    </source>
</evidence>
<feature type="domain" description="Acyl-CoA dehydrogenase/oxidase C-terminal" evidence="6">
    <location>
        <begin position="203"/>
        <end position="319"/>
    </location>
</feature>
<sequence length="363" mass="38708">MSEQSQMLADTVTRLLRDTPMHEAAVNESISGEAGGVVSPAWHAGLWAQVVDLGLTLLLVSDERGGVGGDWEDALAVLQPLGYYAAPIPVGEAMLANRLLADAGLDLAEGVTTLAVQVEGSLQKRGDGYVFSGALIGVPWGRQAETVVTVVSIDGRPHVVALSREHASAITQAQNLAFEPRDDLRFDDTGVQAAAIDTREARALFDYAALLRLAQITGALEAALHRSIDYAKERKQFGRAIGQFQAVQQQLALFGVEAAAVACAARSAFRAAARGDAAFAIAAAKLRANMAIGVATATAHQVHAAIGFTWEYALRQSTQRLWSWRSEFGNDRYWADRIGSAVAARGADHFWSDLTSRDDAVAV</sequence>
<accession>I7ZG10</accession>
<dbReference type="InterPro" id="IPR037069">
    <property type="entry name" value="AcylCoA_DH/ox_N_sf"/>
</dbReference>
<comment type="cofactor">
    <cofactor evidence="1">
        <name>FAD</name>
        <dbReference type="ChEBI" id="CHEBI:57692"/>
    </cofactor>
</comment>
<keyword evidence="5" id="KW-0560">Oxidoreductase</keyword>
<evidence type="ECO:0000256" key="1">
    <source>
        <dbReference type="ARBA" id="ARBA00001974"/>
    </source>
</evidence>
<dbReference type="STRING" id="1172194.WQQ_09810"/>
<dbReference type="SUPFAM" id="SSF56645">
    <property type="entry name" value="Acyl-CoA dehydrogenase NM domain-like"/>
    <property type="match status" value="1"/>
</dbReference>
<dbReference type="Proteomes" id="UP000003704">
    <property type="component" value="Unassembled WGS sequence"/>
</dbReference>
<dbReference type="InterPro" id="IPR009075">
    <property type="entry name" value="AcylCo_DH/oxidase_C"/>
</dbReference>
<keyword evidence="3" id="KW-0285">Flavoprotein</keyword>
<dbReference type="PANTHER" id="PTHR43884">
    <property type="entry name" value="ACYL-COA DEHYDROGENASE"/>
    <property type="match status" value="1"/>
</dbReference>
<comment type="caution">
    <text evidence="7">The sequence shown here is derived from an EMBL/GenBank/DDBJ whole genome shotgun (WGS) entry which is preliminary data.</text>
</comment>
<dbReference type="Gene3D" id="1.20.140.10">
    <property type="entry name" value="Butyryl-CoA Dehydrogenase, subunit A, domain 3"/>
    <property type="match status" value="1"/>
</dbReference>
<dbReference type="PATRIC" id="fig|1172194.4.peg.941"/>
<dbReference type="AlphaFoldDB" id="I7ZG10"/>
<proteinExistence type="inferred from homology"/>
<protein>
    <recommendedName>
        <fullName evidence="6">Acyl-CoA dehydrogenase/oxidase C-terminal domain-containing protein</fullName>
    </recommendedName>
</protein>
<dbReference type="Gene3D" id="1.10.540.10">
    <property type="entry name" value="Acyl-CoA dehydrogenase/oxidase, N-terminal domain"/>
    <property type="match status" value="1"/>
</dbReference>
<dbReference type="EMBL" id="AKGD01000001">
    <property type="protein sequence ID" value="EIT70844.1"/>
    <property type="molecule type" value="Genomic_DNA"/>
</dbReference>
<organism evidence="7 8">
    <name type="scientific">Hydrocarboniphaga effusa AP103</name>
    <dbReference type="NCBI Taxonomy" id="1172194"/>
    <lineage>
        <taxon>Bacteria</taxon>
        <taxon>Pseudomonadati</taxon>
        <taxon>Pseudomonadota</taxon>
        <taxon>Gammaproteobacteria</taxon>
        <taxon>Nevskiales</taxon>
        <taxon>Nevskiaceae</taxon>
        <taxon>Hydrocarboniphaga</taxon>
    </lineage>
</organism>
<keyword evidence="4" id="KW-0274">FAD</keyword>
<dbReference type="GO" id="GO:0050660">
    <property type="term" value="F:flavin adenine dinucleotide binding"/>
    <property type="evidence" value="ECO:0007669"/>
    <property type="project" value="InterPro"/>
</dbReference>
<dbReference type="RefSeq" id="WP_007183937.1">
    <property type="nucleotide sequence ID" value="NZ_AKGD01000001.1"/>
</dbReference>
<evidence type="ECO:0000256" key="2">
    <source>
        <dbReference type="ARBA" id="ARBA00009347"/>
    </source>
</evidence>
<evidence type="ECO:0000256" key="3">
    <source>
        <dbReference type="ARBA" id="ARBA00022630"/>
    </source>
</evidence>
<evidence type="ECO:0000313" key="8">
    <source>
        <dbReference type="Proteomes" id="UP000003704"/>
    </source>
</evidence>
<comment type="similarity">
    <text evidence="2">Belongs to the acyl-CoA dehydrogenase family.</text>
</comment>
<name>I7ZG10_9GAMM</name>
<reference evidence="7 8" key="1">
    <citation type="journal article" date="2012" name="J. Bacteriol.">
        <title>Genome Sequence of n-Alkane-Degrading Hydrocarboniphaga effusa Strain AP103T (ATCC BAA-332T).</title>
        <authorList>
            <person name="Chang H.K."/>
            <person name="Zylstra G.J."/>
            <person name="Chae J.C."/>
        </authorList>
    </citation>
    <scope>NUCLEOTIDE SEQUENCE [LARGE SCALE GENOMIC DNA]</scope>
    <source>
        <strain evidence="7 8">AP103</strain>
    </source>
</reference>
<evidence type="ECO:0000256" key="4">
    <source>
        <dbReference type="ARBA" id="ARBA00022827"/>
    </source>
</evidence>
<keyword evidence="8" id="KW-1185">Reference proteome</keyword>
<evidence type="ECO:0000256" key="5">
    <source>
        <dbReference type="ARBA" id="ARBA00023002"/>
    </source>
</evidence>
<dbReference type="PANTHER" id="PTHR43884:SF20">
    <property type="entry name" value="ACYL-COA DEHYDROGENASE FADE28"/>
    <property type="match status" value="1"/>
</dbReference>
<dbReference type="GO" id="GO:0003995">
    <property type="term" value="F:acyl-CoA dehydrogenase activity"/>
    <property type="evidence" value="ECO:0007669"/>
    <property type="project" value="TreeGrafter"/>
</dbReference>